<accession>A0A855X8Q7</accession>
<comment type="caution">
    <text evidence="1">The sequence shown here is derived from an EMBL/GenBank/DDBJ whole genome shotgun (WGS) entry which is preliminary data.</text>
</comment>
<evidence type="ECO:0000313" key="2">
    <source>
        <dbReference type="Proteomes" id="UP000245980"/>
    </source>
</evidence>
<evidence type="ECO:0000313" key="1">
    <source>
        <dbReference type="EMBL" id="PWT38804.1"/>
    </source>
</evidence>
<protein>
    <submittedName>
        <fullName evidence="1">Uncharacterized protein</fullName>
    </submittedName>
</protein>
<name>A0A855X8Q7_LIMRT</name>
<proteinExistence type="predicted"/>
<reference evidence="1 2" key="1">
    <citation type="journal article" date="2018" name="Front. Microbiol.">
        <title>Comparative Genomics of the Herbivore Gut Symbiont Lactobacillus reuteri Reveals Genetic Diversity and Lifestyle Adaptation.</title>
        <authorList>
            <person name="Zhao J."/>
        </authorList>
    </citation>
    <scope>NUCLEOTIDE SEQUENCE [LARGE SCALE GENOMIC DNA]</scope>
    <source>
        <strain evidence="1 2">LR10</strain>
    </source>
</reference>
<organism evidence="1 2">
    <name type="scientific">Limosilactobacillus reuteri</name>
    <name type="common">Lactobacillus reuteri</name>
    <dbReference type="NCBI Taxonomy" id="1598"/>
    <lineage>
        <taxon>Bacteria</taxon>
        <taxon>Bacillati</taxon>
        <taxon>Bacillota</taxon>
        <taxon>Bacilli</taxon>
        <taxon>Lactobacillales</taxon>
        <taxon>Lactobacillaceae</taxon>
        <taxon>Limosilactobacillus</taxon>
    </lineage>
</organism>
<sequence>MNKTLFNTELMTYEERKKNINKELSPKFFEEFNRDDIDKGKTMAESYSGWFSDRIAQYLVHSRDIDNPRATEYPFYASDHDYYKTGIAKAILLSAQVDDWVDPIMSKNYEVKNQENKEEYVKRLF</sequence>
<dbReference type="Proteomes" id="UP000245980">
    <property type="component" value="Unassembled WGS sequence"/>
</dbReference>
<dbReference type="EMBL" id="QGHT01000147">
    <property type="protein sequence ID" value="PWT38804.1"/>
    <property type="molecule type" value="Genomic_DNA"/>
</dbReference>
<dbReference type="AlphaFoldDB" id="A0A855X8Q7"/>
<feature type="non-terminal residue" evidence="1">
    <location>
        <position position="125"/>
    </location>
</feature>
<gene>
    <name evidence="1" type="ORF">DKZ22_12450</name>
</gene>